<evidence type="ECO:0000313" key="3">
    <source>
        <dbReference type="Proteomes" id="UP000481153"/>
    </source>
</evidence>
<evidence type="ECO:0000256" key="1">
    <source>
        <dbReference type="SAM" id="MobiDB-lite"/>
    </source>
</evidence>
<proteinExistence type="predicted"/>
<reference evidence="2 3" key="1">
    <citation type="submission" date="2019-07" db="EMBL/GenBank/DDBJ databases">
        <title>Genomics analysis of Aphanomyces spp. identifies a new class of oomycete effector associated with host adaptation.</title>
        <authorList>
            <person name="Gaulin E."/>
        </authorList>
    </citation>
    <scope>NUCLEOTIDE SEQUENCE [LARGE SCALE GENOMIC DNA]</scope>
    <source>
        <strain evidence="2 3">ATCC 201684</strain>
    </source>
</reference>
<keyword evidence="3" id="KW-1185">Reference proteome</keyword>
<accession>A0A6G0WSV5</accession>
<dbReference type="Proteomes" id="UP000481153">
    <property type="component" value="Unassembled WGS sequence"/>
</dbReference>
<sequence length="117" mass="13015">MEVGRRNDASMNYWSTGKDRERRSEQFHLQKGEDVKRGACVETDFFSEELITTGDLSQLDSAMHSRNGVARKSEGSIDQGKALKELGCTTCVMVKVGNHLRSAGYKYRGGEGLKPIN</sequence>
<name>A0A6G0WSV5_9STRA</name>
<dbReference type="AlphaFoldDB" id="A0A6G0WSV5"/>
<feature type="region of interest" description="Disordered" evidence="1">
    <location>
        <begin position="1"/>
        <end position="23"/>
    </location>
</feature>
<evidence type="ECO:0000313" key="2">
    <source>
        <dbReference type="EMBL" id="KAF0730571.1"/>
    </source>
</evidence>
<comment type="caution">
    <text evidence="2">The sequence shown here is derived from an EMBL/GenBank/DDBJ whole genome shotgun (WGS) entry which is preliminary data.</text>
</comment>
<dbReference type="EMBL" id="VJMJ01000153">
    <property type="protein sequence ID" value="KAF0730571.1"/>
    <property type="molecule type" value="Genomic_DNA"/>
</dbReference>
<gene>
    <name evidence="2" type="ORF">Ae201684_011993</name>
</gene>
<organism evidence="2 3">
    <name type="scientific">Aphanomyces euteiches</name>
    <dbReference type="NCBI Taxonomy" id="100861"/>
    <lineage>
        <taxon>Eukaryota</taxon>
        <taxon>Sar</taxon>
        <taxon>Stramenopiles</taxon>
        <taxon>Oomycota</taxon>
        <taxon>Saprolegniomycetes</taxon>
        <taxon>Saprolegniales</taxon>
        <taxon>Verrucalvaceae</taxon>
        <taxon>Aphanomyces</taxon>
    </lineage>
</organism>
<protein>
    <submittedName>
        <fullName evidence="2">Uncharacterized protein</fullName>
    </submittedName>
</protein>